<comment type="caution">
    <text evidence="1">The sequence shown here is derived from an EMBL/GenBank/DDBJ whole genome shotgun (WGS) entry which is preliminary data.</text>
</comment>
<sequence length="142" mass="15207">MDPSQDPEKKMSEYGTECNAVIQYGNGFGTWSFLSSSLASPEADVSAIVALRPCARYWVKIGFFLASDHKETDPLSDPVMKWESSTIVTQSIEPSASVTTSEGQSGFISNLPKHGGSISGTNGNTTLLAQSSDISHKILMTI</sequence>
<evidence type="ECO:0000313" key="1">
    <source>
        <dbReference type="EMBL" id="KAH3682622.1"/>
    </source>
</evidence>
<dbReference type="OrthoDB" id="10586277at2759"/>
<dbReference type="EMBL" id="JAEUBG010003557">
    <property type="protein sequence ID" value="KAH3682622.1"/>
    <property type="molecule type" value="Genomic_DNA"/>
</dbReference>
<reference evidence="1" key="1">
    <citation type="journal article" date="2021" name="Open Biol.">
        <title>Shared evolutionary footprints suggest mitochondrial oxidative damage underlies multiple complex I losses in fungi.</title>
        <authorList>
            <person name="Schikora-Tamarit M.A."/>
            <person name="Marcet-Houben M."/>
            <person name="Nosek J."/>
            <person name="Gabaldon T."/>
        </authorList>
    </citation>
    <scope>NUCLEOTIDE SEQUENCE</scope>
    <source>
        <strain evidence="1">CBS2887</strain>
    </source>
</reference>
<reference evidence="1" key="2">
    <citation type="submission" date="2021-01" db="EMBL/GenBank/DDBJ databases">
        <authorList>
            <person name="Schikora-Tamarit M.A."/>
        </authorList>
    </citation>
    <scope>NUCLEOTIDE SEQUENCE</scope>
    <source>
        <strain evidence="1">CBS2887</strain>
    </source>
</reference>
<proteinExistence type="predicted"/>
<dbReference type="AlphaFoldDB" id="A0A9P8Q1T5"/>
<organism evidence="1 2">
    <name type="scientific">Wickerhamomyces pijperi</name>
    <name type="common">Yeast</name>
    <name type="synonym">Pichia pijperi</name>
    <dbReference type="NCBI Taxonomy" id="599730"/>
    <lineage>
        <taxon>Eukaryota</taxon>
        <taxon>Fungi</taxon>
        <taxon>Dikarya</taxon>
        <taxon>Ascomycota</taxon>
        <taxon>Saccharomycotina</taxon>
        <taxon>Saccharomycetes</taxon>
        <taxon>Phaffomycetales</taxon>
        <taxon>Wickerhamomycetaceae</taxon>
        <taxon>Wickerhamomyces</taxon>
    </lineage>
</organism>
<accession>A0A9P8Q1T5</accession>
<protein>
    <submittedName>
        <fullName evidence="1">Uncharacterized protein</fullName>
    </submittedName>
</protein>
<evidence type="ECO:0000313" key="2">
    <source>
        <dbReference type="Proteomes" id="UP000774326"/>
    </source>
</evidence>
<name>A0A9P8Q1T5_WICPI</name>
<dbReference type="Proteomes" id="UP000774326">
    <property type="component" value="Unassembled WGS sequence"/>
</dbReference>
<gene>
    <name evidence="1" type="ORF">WICPIJ_006411</name>
</gene>
<keyword evidence="2" id="KW-1185">Reference proteome</keyword>